<keyword evidence="3" id="KW-1185">Reference proteome</keyword>
<organism evidence="2 3">
    <name type="scientific">Chaetomium fimeti</name>
    <dbReference type="NCBI Taxonomy" id="1854472"/>
    <lineage>
        <taxon>Eukaryota</taxon>
        <taxon>Fungi</taxon>
        <taxon>Dikarya</taxon>
        <taxon>Ascomycota</taxon>
        <taxon>Pezizomycotina</taxon>
        <taxon>Sordariomycetes</taxon>
        <taxon>Sordariomycetidae</taxon>
        <taxon>Sordariales</taxon>
        <taxon>Chaetomiaceae</taxon>
        <taxon>Chaetomium</taxon>
    </lineage>
</organism>
<name>A0AAE0H5D1_9PEZI</name>
<dbReference type="Pfam" id="PF10259">
    <property type="entry name" value="Rogdi_lz"/>
    <property type="match status" value="1"/>
</dbReference>
<reference evidence="2" key="1">
    <citation type="journal article" date="2023" name="Mol. Phylogenet. Evol.">
        <title>Genome-scale phylogeny and comparative genomics of the fungal order Sordariales.</title>
        <authorList>
            <person name="Hensen N."/>
            <person name="Bonometti L."/>
            <person name="Westerberg I."/>
            <person name="Brannstrom I.O."/>
            <person name="Guillou S."/>
            <person name="Cros-Aarteil S."/>
            <person name="Calhoun S."/>
            <person name="Haridas S."/>
            <person name="Kuo A."/>
            <person name="Mondo S."/>
            <person name="Pangilinan J."/>
            <person name="Riley R."/>
            <person name="LaButti K."/>
            <person name="Andreopoulos B."/>
            <person name="Lipzen A."/>
            <person name="Chen C."/>
            <person name="Yan M."/>
            <person name="Daum C."/>
            <person name="Ng V."/>
            <person name="Clum A."/>
            <person name="Steindorff A."/>
            <person name="Ohm R.A."/>
            <person name="Martin F."/>
            <person name="Silar P."/>
            <person name="Natvig D.O."/>
            <person name="Lalanne C."/>
            <person name="Gautier V."/>
            <person name="Ament-Velasquez S.L."/>
            <person name="Kruys A."/>
            <person name="Hutchinson M.I."/>
            <person name="Powell A.J."/>
            <person name="Barry K."/>
            <person name="Miller A.N."/>
            <person name="Grigoriev I.V."/>
            <person name="Debuchy R."/>
            <person name="Gladieux P."/>
            <person name="Hiltunen Thoren M."/>
            <person name="Johannesson H."/>
        </authorList>
    </citation>
    <scope>NUCLEOTIDE SEQUENCE</scope>
    <source>
        <strain evidence="2">CBS 168.71</strain>
    </source>
</reference>
<dbReference type="Proteomes" id="UP001278766">
    <property type="component" value="Unassembled WGS sequence"/>
</dbReference>
<proteinExistence type="predicted"/>
<dbReference type="RefSeq" id="XP_062653789.1">
    <property type="nucleotide sequence ID" value="XM_062808296.1"/>
</dbReference>
<feature type="region of interest" description="Disordered" evidence="1">
    <location>
        <begin position="298"/>
        <end position="339"/>
    </location>
</feature>
<dbReference type="InterPro" id="IPR028241">
    <property type="entry name" value="RAVE2/Rogdi"/>
</dbReference>
<feature type="region of interest" description="Disordered" evidence="1">
    <location>
        <begin position="167"/>
        <end position="208"/>
    </location>
</feature>
<comment type="caution">
    <text evidence="2">The sequence shown here is derived from an EMBL/GenBank/DDBJ whole genome shotgun (WGS) entry which is preliminary data.</text>
</comment>
<dbReference type="PANTHER" id="PTHR13618:SF1">
    <property type="entry name" value="PROTEIN ROGDI HOMOLOG"/>
    <property type="match status" value="1"/>
</dbReference>
<accession>A0AAE0H5D1</accession>
<gene>
    <name evidence="2" type="ORF">B0H64DRAFT_479298</name>
</gene>
<sequence length="391" mass="41833">MSVEIWPHVAPDQLKVAIETAERRELDWLIDELHETLTNLKHGLEDCYALLAPIDPGSTLVLSTPRNEVVKGHVTRVGTRIVKGTIHLRLRTLPHQTLTINPDHPIHLTPLTTLHSLLTHSIDLLTLTLSYSYPSATPTTPLPSDLPPPHFLSAQLRLLSQSLSEASTVLKGAPPPGDPQHWTTGSVAPSHFTPPLPQPTTATSSTSPASLSFHLSIQDSSLVLWLRSLEPADAPLNFGTKLALAIGTARRLEHDESEKVFGYCCSGEDHHHNHQPHMSPPLAPALPAISPAPLAKIPSREAPAPAPAPAPVPAPMGQALVPLSGTRDGSSSSSKKANKAVDVFVREKVRVESADPSLMSLSAKLSALGHTLAVARRNLAAVLGEEVEGED</sequence>
<evidence type="ECO:0000256" key="1">
    <source>
        <dbReference type="SAM" id="MobiDB-lite"/>
    </source>
</evidence>
<feature type="compositionally biased region" description="Pro residues" evidence="1">
    <location>
        <begin position="304"/>
        <end position="314"/>
    </location>
</feature>
<dbReference type="AlphaFoldDB" id="A0AAE0H5D1"/>
<reference evidence="2" key="2">
    <citation type="submission" date="2023-06" db="EMBL/GenBank/DDBJ databases">
        <authorList>
            <consortium name="Lawrence Berkeley National Laboratory"/>
            <person name="Haridas S."/>
            <person name="Hensen N."/>
            <person name="Bonometti L."/>
            <person name="Westerberg I."/>
            <person name="Brannstrom I.O."/>
            <person name="Guillou S."/>
            <person name="Cros-Aarteil S."/>
            <person name="Calhoun S."/>
            <person name="Kuo A."/>
            <person name="Mondo S."/>
            <person name="Pangilinan J."/>
            <person name="Riley R."/>
            <person name="Labutti K."/>
            <person name="Andreopoulos B."/>
            <person name="Lipzen A."/>
            <person name="Chen C."/>
            <person name="Yanf M."/>
            <person name="Daum C."/>
            <person name="Ng V."/>
            <person name="Clum A."/>
            <person name="Steindorff A."/>
            <person name="Ohm R."/>
            <person name="Martin F."/>
            <person name="Silar P."/>
            <person name="Natvig D."/>
            <person name="Lalanne C."/>
            <person name="Gautier V."/>
            <person name="Ament-Velasquez S.L."/>
            <person name="Kruys A."/>
            <person name="Hutchinson M.I."/>
            <person name="Powell A.J."/>
            <person name="Barry K."/>
            <person name="Miller A.N."/>
            <person name="Grigoriev I.V."/>
            <person name="Debuchy R."/>
            <person name="Gladieux P."/>
            <person name="Thoren M.H."/>
            <person name="Johannesson H."/>
        </authorList>
    </citation>
    <scope>NUCLEOTIDE SEQUENCE</scope>
    <source>
        <strain evidence="2">CBS 168.71</strain>
    </source>
</reference>
<dbReference type="GO" id="GO:0043291">
    <property type="term" value="C:RAVE complex"/>
    <property type="evidence" value="ECO:0007669"/>
    <property type="project" value="TreeGrafter"/>
</dbReference>
<dbReference type="EMBL" id="JAUEPN010000014">
    <property type="protein sequence ID" value="KAK3290275.1"/>
    <property type="molecule type" value="Genomic_DNA"/>
</dbReference>
<dbReference type="GeneID" id="87845244"/>
<evidence type="ECO:0000313" key="3">
    <source>
        <dbReference type="Proteomes" id="UP001278766"/>
    </source>
</evidence>
<evidence type="ECO:0000313" key="2">
    <source>
        <dbReference type="EMBL" id="KAK3290275.1"/>
    </source>
</evidence>
<protein>
    <submittedName>
        <fullName evidence="2">RAVE subunit 2/Rogdi</fullName>
    </submittedName>
</protein>
<feature type="compositionally biased region" description="Low complexity" evidence="1">
    <location>
        <begin position="199"/>
        <end position="208"/>
    </location>
</feature>
<dbReference type="PANTHER" id="PTHR13618">
    <property type="entry name" value="LEUCINE ZIPPER CONTAINING TRANSCRIPTION FACTOR LZF1"/>
    <property type="match status" value="1"/>
</dbReference>